<evidence type="ECO:0000256" key="3">
    <source>
        <dbReference type="ARBA" id="ARBA00022989"/>
    </source>
</evidence>
<keyword evidence="10" id="KW-1185">Reference proteome</keyword>
<feature type="transmembrane region" description="Helical" evidence="6">
    <location>
        <begin position="196"/>
        <end position="216"/>
    </location>
</feature>
<sequence length="307" mass="34692">MGTYPGQKKRTILLGAENNALVGLVAVSTIMFVIVTFLQIGYYLSGIPENFFIKQVLNWLTLPAEPSVLLSRPWTIFTYMFTHSEVWQLISNMLWLWAFGYILQDLMGNRHLAPIFMYGGLVGAFFFLVTVNIFPVLQQQINVIRPMEGAGAGLMAVAVATTALAPNYRIFPLLMGGIPLWVLTLIFVLIDYALIASIGAGTAVAHLAGGFIGLLYMKAVQRGADWGEWMHQLYHWFFHMFDPKKEDQQRKQKEKLHYKQGPAPFKATPKLTQQRVDELLDKISVQGYHSLTDEEKEFLKKASNDSL</sequence>
<evidence type="ECO:0000313" key="9">
    <source>
        <dbReference type="EMBL" id="QGW29894.1"/>
    </source>
</evidence>
<reference evidence="9 10" key="1">
    <citation type="submission" date="2019-11" db="EMBL/GenBank/DDBJ databases">
        <authorList>
            <person name="Im W.T."/>
        </authorList>
    </citation>
    <scope>NUCLEOTIDE SEQUENCE [LARGE SCALE GENOMIC DNA]</scope>
    <source>
        <strain evidence="9 10">SB-02</strain>
    </source>
</reference>
<feature type="domain" description="DUF6576" evidence="8">
    <location>
        <begin position="271"/>
        <end position="304"/>
    </location>
</feature>
<dbReference type="Proteomes" id="UP000426027">
    <property type="component" value="Chromosome"/>
</dbReference>
<dbReference type="InterPro" id="IPR046483">
    <property type="entry name" value="DUF6576"/>
</dbReference>
<protein>
    <submittedName>
        <fullName evidence="9">Rhomboid family intramembrane serine protease</fullName>
    </submittedName>
</protein>
<dbReference type="GO" id="GO:0006508">
    <property type="term" value="P:proteolysis"/>
    <property type="evidence" value="ECO:0007669"/>
    <property type="project" value="UniProtKB-KW"/>
</dbReference>
<feature type="transmembrane region" description="Helical" evidence="6">
    <location>
        <begin position="115"/>
        <end position="137"/>
    </location>
</feature>
<feature type="domain" description="Peptidase S54 rhomboid" evidence="7">
    <location>
        <begin position="72"/>
        <end position="217"/>
    </location>
</feature>
<organism evidence="9 10">
    <name type="scientific">Phnomibacter ginsenosidimutans</name>
    <dbReference type="NCBI Taxonomy" id="2676868"/>
    <lineage>
        <taxon>Bacteria</taxon>
        <taxon>Pseudomonadati</taxon>
        <taxon>Bacteroidota</taxon>
        <taxon>Chitinophagia</taxon>
        <taxon>Chitinophagales</taxon>
        <taxon>Chitinophagaceae</taxon>
        <taxon>Phnomibacter</taxon>
    </lineage>
</organism>
<dbReference type="PANTHER" id="PTHR43066">
    <property type="entry name" value="RHOMBOID-RELATED PROTEIN"/>
    <property type="match status" value="1"/>
</dbReference>
<feature type="transmembrane region" description="Helical" evidence="6">
    <location>
        <begin position="173"/>
        <end position="190"/>
    </location>
</feature>
<feature type="region of interest" description="Disordered" evidence="5">
    <location>
        <begin position="249"/>
        <end position="268"/>
    </location>
</feature>
<accession>A0A6I6GBR3</accession>
<dbReference type="InterPro" id="IPR022764">
    <property type="entry name" value="Peptidase_S54_rhomboid_dom"/>
</dbReference>
<evidence type="ECO:0000256" key="2">
    <source>
        <dbReference type="ARBA" id="ARBA00022692"/>
    </source>
</evidence>
<dbReference type="RefSeq" id="WP_157480555.1">
    <property type="nucleotide sequence ID" value="NZ_CP046566.1"/>
</dbReference>
<dbReference type="SUPFAM" id="SSF144091">
    <property type="entry name" value="Rhomboid-like"/>
    <property type="match status" value="1"/>
</dbReference>
<dbReference type="EMBL" id="CP046566">
    <property type="protein sequence ID" value="QGW29894.1"/>
    <property type="molecule type" value="Genomic_DNA"/>
</dbReference>
<comment type="subcellular location">
    <subcellularLocation>
        <location evidence="1">Membrane</location>
        <topology evidence="1">Multi-pass membrane protein</topology>
    </subcellularLocation>
</comment>
<keyword evidence="3 6" id="KW-1133">Transmembrane helix</keyword>
<feature type="transmembrane region" description="Helical" evidence="6">
    <location>
        <begin position="20"/>
        <end position="44"/>
    </location>
</feature>
<keyword evidence="4 6" id="KW-0472">Membrane</keyword>
<evidence type="ECO:0000256" key="5">
    <source>
        <dbReference type="SAM" id="MobiDB-lite"/>
    </source>
</evidence>
<dbReference type="Pfam" id="PF01694">
    <property type="entry name" value="Rhomboid"/>
    <property type="match status" value="1"/>
</dbReference>
<name>A0A6I6GBR3_9BACT</name>
<keyword evidence="2 6" id="KW-0812">Transmembrane</keyword>
<dbReference type="Pfam" id="PF20216">
    <property type="entry name" value="DUF6576"/>
    <property type="match status" value="1"/>
</dbReference>
<dbReference type="AlphaFoldDB" id="A0A6I6GBR3"/>
<evidence type="ECO:0000256" key="6">
    <source>
        <dbReference type="SAM" id="Phobius"/>
    </source>
</evidence>
<dbReference type="GO" id="GO:0016020">
    <property type="term" value="C:membrane"/>
    <property type="evidence" value="ECO:0007669"/>
    <property type="project" value="UniProtKB-SubCell"/>
</dbReference>
<evidence type="ECO:0000313" key="10">
    <source>
        <dbReference type="Proteomes" id="UP000426027"/>
    </source>
</evidence>
<evidence type="ECO:0000259" key="7">
    <source>
        <dbReference type="Pfam" id="PF01694"/>
    </source>
</evidence>
<proteinExistence type="predicted"/>
<keyword evidence="9" id="KW-0378">Hydrolase</keyword>
<dbReference type="PANTHER" id="PTHR43066:SF11">
    <property type="entry name" value="PEPTIDASE S54 RHOMBOID DOMAIN-CONTAINING PROTEIN"/>
    <property type="match status" value="1"/>
</dbReference>
<evidence type="ECO:0000256" key="4">
    <source>
        <dbReference type="ARBA" id="ARBA00023136"/>
    </source>
</evidence>
<dbReference type="InterPro" id="IPR035952">
    <property type="entry name" value="Rhomboid-like_sf"/>
</dbReference>
<evidence type="ECO:0000259" key="8">
    <source>
        <dbReference type="Pfam" id="PF20216"/>
    </source>
</evidence>
<gene>
    <name evidence="9" type="ORF">GLV81_18795</name>
</gene>
<dbReference type="KEGG" id="fls:GLV81_18795"/>
<evidence type="ECO:0000256" key="1">
    <source>
        <dbReference type="ARBA" id="ARBA00004141"/>
    </source>
</evidence>
<keyword evidence="9" id="KW-0645">Protease</keyword>
<dbReference type="Gene3D" id="1.20.1540.10">
    <property type="entry name" value="Rhomboid-like"/>
    <property type="match status" value="1"/>
</dbReference>
<dbReference type="GO" id="GO:0004252">
    <property type="term" value="F:serine-type endopeptidase activity"/>
    <property type="evidence" value="ECO:0007669"/>
    <property type="project" value="InterPro"/>
</dbReference>